<evidence type="ECO:0008006" key="3">
    <source>
        <dbReference type="Google" id="ProtNLM"/>
    </source>
</evidence>
<name>A0A376BC28_9ASCO</name>
<dbReference type="Proteomes" id="UP000262825">
    <property type="component" value="Unassembled WGS sequence"/>
</dbReference>
<keyword evidence="2" id="KW-1185">Reference proteome</keyword>
<dbReference type="AlphaFoldDB" id="A0A376BC28"/>
<gene>
    <name evidence="1" type="ORF">SCODWIG_03441</name>
</gene>
<dbReference type="SUPFAM" id="SSF50969">
    <property type="entry name" value="YVTN repeat-like/Quinoprotein amine dehydrogenase"/>
    <property type="match status" value="1"/>
</dbReference>
<dbReference type="Gene3D" id="2.130.10.10">
    <property type="entry name" value="YVTN repeat-like/Quinoprotein amine dehydrogenase"/>
    <property type="match status" value="1"/>
</dbReference>
<evidence type="ECO:0000313" key="2">
    <source>
        <dbReference type="Proteomes" id="UP000262825"/>
    </source>
</evidence>
<organism evidence="1 2">
    <name type="scientific">Saccharomycodes ludwigii</name>
    <dbReference type="NCBI Taxonomy" id="36035"/>
    <lineage>
        <taxon>Eukaryota</taxon>
        <taxon>Fungi</taxon>
        <taxon>Dikarya</taxon>
        <taxon>Ascomycota</taxon>
        <taxon>Saccharomycotina</taxon>
        <taxon>Saccharomycetes</taxon>
        <taxon>Saccharomycodales</taxon>
        <taxon>Saccharomycodaceae</taxon>
        <taxon>Saccharomycodes</taxon>
    </lineage>
</organism>
<sequence length="499" mass="56379">MTESTFFKKKIQSEYWNNQIIDSGSDEHAEVTSLSTDNDTGTILVSTSSNVENLKIFQTTDKTSESEQEQEKTTILRTLQKITVPGEPISTSELVTCNQDNTFITCAVGHQNGRLNIIKTDNKNYTKIIKHYNYSKYFFSTKTSHQNKYIIKKIQNWNNGQGVCSSINEAIAISDLNSKSSTPLYFNSFEGLESFAINPVHSTLLCLTWEKVIGLLDLREDEYFTPSSSLTKSSSNNDNITPNTASHFSSSYNYVRPCCWLNEYSVATVDKAPNVVNIWDIRKINGKLMELHHADKDMIQDLKYSPRDNFLYTSDMIHGTVVAWELLTNGAGTHDTNAVLKCTTSGNNSDIYSRQCGNVILDHYRSNTEINNKPVHNGNNMIGLVNNSLLTLDNNKELGIHKICNIMKPLLSVNAKSIKFRNRESKNNNTSNSDSISLCTSIDSQRNCKLRDEHNCSIYSMTDPEELEILKNINGVSWSNDEDHEVSDFKTGDLEYTYI</sequence>
<accession>A0A376BC28</accession>
<proteinExistence type="predicted"/>
<protein>
    <recommendedName>
        <fullName evidence="3">Protein DSE1</fullName>
    </recommendedName>
</protein>
<dbReference type="InterPro" id="IPR015943">
    <property type="entry name" value="WD40/YVTN_repeat-like_dom_sf"/>
</dbReference>
<reference evidence="2" key="1">
    <citation type="submission" date="2018-06" db="EMBL/GenBank/DDBJ databases">
        <authorList>
            <person name="Guldener U."/>
        </authorList>
    </citation>
    <scope>NUCLEOTIDE SEQUENCE [LARGE SCALE GENOMIC DNA]</scope>
    <source>
        <strain evidence="2">UTAD17</strain>
    </source>
</reference>
<dbReference type="EMBL" id="UFAJ01000829">
    <property type="protein sequence ID" value="SSD61680.1"/>
    <property type="molecule type" value="Genomic_DNA"/>
</dbReference>
<evidence type="ECO:0000313" key="1">
    <source>
        <dbReference type="EMBL" id="SSD61680.1"/>
    </source>
</evidence>
<dbReference type="VEuPathDB" id="FungiDB:SCODWIG_03441"/>
<dbReference type="OrthoDB" id="361494at2759"/>
<dbReference type="InterPro" id="IPR011044">
    <property type="entry name" value="Quino_amine_DH_bsu"/>
</dbReference>